<reference evidence="1" key="1">
    <citation type="submission" date="2018-05" db="EMBL/GenBank/DDBJ databases">
        <authorList>
            <person name="Lanie J.A."/>
            <person name="Ng W.-L."/>
            <person name="Kazmierczak K.M."/>
            <person name="Andrzejewski T.M."/>
            <person name="Davidsen T.M."/>
            <person name="Wayne K.J."/>
            <person name="Tettelin H."/>
            <person name="Glass J.I."/>
            <person name="Rusch D."/>
            <person name="Podicherti R."/>
            <person name="Tsui H.-C.T."/>
            <person name="Winkler M.E."/>
        </authorList>
    </citation>
    <scope>NUCLEOTIDE SEQUENCE</scope>
</reference>
<accession>A0A382KIF1</accession>
<gene>
    <name evidence="1" type="ORF">METZ01_LOCUS276760</name>
</gene>
<dbReference type="EMBL" id="UINC01080711">
    <property type="protein sequence ID" value="SVC23906.1"/>
    <property type="molecule type" value="Genomic_DNA"/>
</dbReference>
<evidence type="ECO:0000313" key="1">
    <source>
        <dbReference type="EMBL" id="SVC23906.1"/>
    </source>
</evidence>
<sequence length="387" mass="45425">MKKQLTLLLLLTNFLFANFLFAQNDLYDLWIDQGKQPKYEFIQGFNPNKGVVIIYDNNAISGIKSFTLDANEITISYETYKYSIKGKKLLLTDYGETKTFSRDAKKEKLKLIDFKRNNKLFIQNMLSASWKSSSQSYLFIPGFSNNTGIYHIIEEEETKKIETWGSANDILKLGDSTYIEGKISKKYIMLLSDDETILYLNRGEKRKPLEKIELKESKEKFVPELISGRWMIPYYGEKNYYKFRPIFGDLSGLRFSYDNTQKYTSASKWEYSPETGEIIIDDYNKYKNAQIKGNYLLLLSEDDEVTAYERPKEDIKKFSFSDLNTIKVSEKNTSDLKKLIERQWFRSGEFYQFVFEDARTGYFHKFSTKPFSITGNKLHLGSDEYED</sequence>
<name>A0A382KIF1_9ZZZZ</name>
<proteinExistence type="predicted"/>
<protein>
    <submittedName>
        <fullName evidence="1">Uncharacterized protein</fullName>
    </submittedName>
</protein>
<dbReference type="AlphaFoldDB" id="A0A382KIF1"/>
<organism evidence="1">
    <name type="scientific">marine metagenome</name>
    <dbReference type="NCBI Taxonomy" id="408172"/>
    <lineage>
        <taxon>unclassified sequences</taxon>
        <taxon>metagenomes</taxon>
        <taxon>ecological metagenomes</taxon>
    </lineage>
</organism>
<feature type="non-terminal residue" evidence="1">
    <location>
        <position position="387"/>
    </location>
</feature>